<evidence type="ECO:0000256" key="5">
    <source>
        <dbReference type="ARBA" id="ARBA00022692"/>
    </source>
</evidence>
<comment type="pathway">
    <text evidence="2">Glycolipid biosynthesis; glycosylphosphatidylinositol-anchor biosynthesis.</text>
</comment>
<reference evidence="9 10" key="1">
    <citation type="submission" date="2017-07" db="EMBL/GenBank/DDBJ databases">
        <title>An improved, manually edited Actinidia chinensis var. chinensis (kiwifruit) genome highlights the challenges associated with draft genomes and gene prediction in plants.</title>
        <authorList>
            <person name="Pilkington S."/>
            <person name="Crowhurst R."/>
            <person name="Hilario E."/>
            <person name="Nardozza S."/>
            <person name="Fraser L."/>
            <person name="Peng Y."/>
            <person name="Gunaseelan K."/>
            <person name="Simpson R."/>
            <person name="Tahir J."/>
            <person name="Deroles S."/>
            <person name="Templeton K."/>
            <person name="Luo Z."/>
            <person name="Davy M."/>
            <person name="Cheng C."/>
            <person name="Mcneilage M."/>
            <person name="Scaglione D."/>
            <person name="Liu Y."/>
            <person name="Zhang Q."/>
            <person name="Datson P."/>
            <person name="De Silva N."/>
            <person name="Gardiner S."/>
            <person name="Bassett H."/>
            <person name="Chagne D."/>
            <person name="Mccallum J."/>
            <person name="Dzierzon H."/>
            <person name="Deng C."/>
            <person name="Wang Y.-Y."/>
            <person name="Barron N."/>
            <person name="Manako K."/>
            <person name="Bowen J."/>
            <person name="Foster T."/>
            <person name="Erridge Z."/>
            <person name="Tiffin H."/>
            <person name="Waite C."/>
            <person name="Davies K."/>
            <person name="Grierson E."/>
            <person name="Laing W."/>
            <person name="Kirk R."/>
            <person name="Chen X."/>
            <person name="Wood M."/>
            <person name="Montefiori M."/>
            <person name="Brummell D."/>
            <person name="Schwinn K."/>
            <person name="Catanach A."/>
            <person name="Fullerton C."/>
            <person name="Li D."/>
            <person name="Meiyalaghan S."/>
            <person name="Nieuwenhuizen N."/>
            <person name="Read N."/>
            <person name="Prakash R."/>
            <person name="Hunter D."/>
            <person name="Zhang H."/>
            <person name="Mckenzie M."/>
            <person name="Knabel M."/>
            <person name="Harris A."/>
            <person name="Allan A."/>
            <person name="Chen A."/>
            <person name="Janssen B."/>
            <person name="Plunkett B."/>
            <person name="Dwamena C."/>
            <person name="Voogd C."/>
            <person name="Leif D."/>
            <person name="Lafferty D."/>
            <person name="Souleyre E."/>
            <person name="Varkonyi-Gasic E."/>
            <person name="Gambi F."/>
            <person name="Hanley J."/>
            <person name="Yao J.-L."/>
            <person name="Cheung J."/>
            <person name="David K."/>
            <person name="Warren B."/>
            <person name="Marsh K."/>
            <person name="Snowden K."/>
            <person name="Lin-Wang K."/>
            <person name="Brian L."/>
            <person name="Martinez-Sanchez M."/>
            <person name="Wang M."/>
            <person name="Ileperuma N."/>
            <person name="Macnee N."/>
            <person name="Campin R."/>
            <person name="Mcatee P."/>
            <person name="Drummond R."/>
            <person name="Espley R."/>
            <person name="Ireland H."/>
            <person name="Wu R."/>
            <person name="Atkinson R."/>
            <person name="Karunairetnam S."/>
            <person name="Bulley S."/>
            <person name="Chunkath S."/>
            <person name="Hanley Z."/>
            <person name="Storey R."/>
            <person name="Thrimawithana A."/>
            <person name="Thomson S."/>
            <person name="David C."/>
            <person name="Testolin R."/>
        </authorList>
    </citation>
    <scope>NUCLEOTIDE SEQUENCE [LARGE SCALE GENOMIC DNA]</scope>
    <source>
        <strain evidence="10">cv. Red5</strain>
        <tissue evidence="9">Young leaf</tissue>
    </source>
</reference>
<dbReference type="PANTHER" id="PTHR13121">
    <property type="entry name" value="GPI TRANSAMIDASE COMPONENT PIG-U"/>
    <property type="match status" value="1"/>
</dbReference>
<dbReference type="UniPathway" id="UPA00196"/>
<dbReference type="OrthoDB" id="549017at2759"/>
<evidence type="ECO:0000256" key="1">
    <source>
        <dbReference type="ARBA" id="ARBA00004477"/>
    </source>
</evidence>
<comment type="similarity">
    <text evidence="3">Belongs to the PIGU family.</text>
</comment>
<keyword evidence="10" id="KW-1185">Reference proteome</keyword>
<dbReference type="STRING" id="1590841.A0A2R6PI10"/>
<dbReference type="Pfam" id="PF06728">
    <property type="entry name" value="PIG-U"/>
    <property type="match status" value="1"/>
</dbReference>
<proteinExistence type="inferred from homology"/>
<dbReference type="Proteomes" id="UP000241394">
    <property type="component" value="Chromosome LG25"/>
</dbReference>
<evidence type="ECO:0000313" key="9">
    <source>
        <dbReference type="EMBL" id="PSR91517.1"/>
    </source>
</evidence>
<keyword evidence="5" id="KW-0812">Transmembrane</keyword>
<dbReference type="AlphaFoldDB" id="A0A2R6PI10"/>
<dbReference type="GO" id="GO:0016255">
    <property type="term" value="P:attachment of GPI anchor to protein"/>
    <property type="evidence" value="ECO:0007669"/>
    <property type="project" value="InterPro"/>
</dbReference>
<keyword evidence="8" id="KW-0472">Membrane</keyword>
<dbReference type="GO" id="GO:0042765">
    <property type="term" value="C:GPI-anchor transamidase complex"/>
    <property type="evidence" value="ECO:0007669"/>
    <property type="project" value="InterPro"/>
</dbReference>
<dbReference type="InParanoid" id="A0A2R6PI10"/>
<dbReference type="PANTHER" id="PTHR13121:SF0">
    <property type="entry name" value="PHOSPHATIDYLINOSITOL GLYCAN ANCHOR BIOSYNTHESIS CLASS U PROTEIN"/>
    <property type="match status" value="1"/>
</dbReference>
<evidence type="ECO:0000256" key="3">
    <source>
        <dbReference type="ARBA" id="ARBA00010026"/>
    </source>
</evidence>
<evidence type="ECO:0000256" key="7">
    <source>
        <dbReference type="ARBA" id="ARBA00022989"/>
    </source>
</evidence>
<evidence type="ECO:0000256" key="6">
    <source>
        <dbReference type="ARBA" id="ARBA00022824"/>
    </source>
</evidence>
<keyword evidence="7" id="KW-1133">Transmembrane helix</keyword>
<dbReference type="GO" id="GO:0006506">
    <property type="term" value="P:GPI anchor biosynthetic process"/>
    <property type="evidence" value="ECO:0007669"/>
    <property type="project" value="UniProtKB-UniPathway"/>
</dbReference>
<keyword evidence="4" id="KW-0337">GPI-anchor biosynthesis</keyword>
<dbReference type="EMBL" id="NKQK01000025">
    <property type="protein sequence ID" value="PSR91517.1"/>
    <property type="molecule type" value="Genomic_DNA"/>
</dbReference>
<protein>
    <submittedName>
        <fullName evidence="9">Phosphatidylinositol glycan anchor biosynthesis class U protein</fullName>
    </submittedName>
</protein>
<evidence type="ECO:0000256" key="2">
    <source>
        <dbReference type="ARBA" id="ARBA00004687"/>
    </source>
</evidence>
<name>A0A2R6PI10_ACTCC</name>
<reference evidence="10" key="2">
    <citation type="journal article" date="2018" name="BMC Genomics">
        <title>A manually annotated Actinidia chinensis var. chinensis (kiwifruit) genome highlights the challenges associated with draft genomes and gene prediction in plants.</title>
        <authorList>
            <person name="Pilkington S.M."/>
            <person name="Crowhurst R."/>
            <person name="Hilario E."/>
            <person name="Nardozza S."/>
            <person name="Fraser L."/>
            <person name="Peng Y."/>
            <person name="Gunaseelan K."/>
            <person name="Simpson R."/>
            <person name="Tahir J."/>
            <person name="Deroles S.C."/>
            <person name="Templeton K."/>
            <person name="Luo Z."/>
            <person name="Davy M."/>
            <person name="Cheng C."/>
            <person name="McNeilage M."/>
            <person name="Scaglione D."/>
            <person name="Liu Y."/>
            <person name="Zhang Q."/>
            <person name="Datson P."/>
            <person name="De Silva N."/>
            <person name="Gardiner S.E."/>
            <person name="Bassett H."/>
            <person name="Chagne D."/>
            <person name="McCallum J."/>
            <person name="Dzierzon H."/>
            <person name="Deng C."/>
            <person name="Wang Y.Y."/>
            <person name="Barron L."/>
            <person name="Manako K."/>
            <person name="Bowen J."/>
            <person name="Foster T.M."/>
            <person name="Erridge Z.A."/>
            <person name="Tiffin H."/>
            <person name="Waite C.N."/>
            <person name="Davies K.M."/>
            <person name="Grierson E.P."/>
            <person name="Laing W.A."/>
            <person name="Kirk R."/>
            <person name="Chen X."/>
            <person name="Wood M."/>
            <person name="Montefiori M."/>
            <person name="Brummell D.A."/>
            <person name="Schwinn K.E."/>
            <person name="Catanach A."/>
            <person name="Fullerton C."/>
            <person name="Li D."/>
            <person name="Meiyalaghan S."/>
            <person name="Nieuwenhuizen N."/>
            <person name="Read N."/>
            <person name="Prakash R."/>
            <person name="Hunter D."/>
            <person name="Zhang H."/>
            <person name="McKenzie M."/>
            <person name="Knabel M."/>
            <person name="Harris A."/>
            <person name="Allan A.C."/>
            <person name="Gleave A."/>
            <person name="Chen A."/>
            <person name="Janssen B.J."/>
            <person name="Plunkett B."/>
            <person name="Ampomah-Dwamena C."/>
            <person name="Voogd C."/>
            <person name="Leif D."/>
            <person name="Lafferty D."/>
            <person name="Souleyre E.J.F."/>
            <person name="Varkonyi-Gasic E."/>
            <person name="Gambi F."/>
            <person name="Hanley J."/>
            <person name="Yao J.L."/>
            <person name="Cheung J."/>
            <person name="David K.M."/>
            <person name="Warren B."/>
            <person name="Marsh K."/>
            <person name="Snowden K.C."/>
            <person name="Lin-Wang K."/>
            <person name="Brian L."/>
            <person name="Martinez-Sanchez M."/>
            <person name="Wang M."/>
            <person name="Ileperuma N."/>
            <person name="Macnee N."/>
            <person name="Campin R."/>
            <person name="McAtee P."/>
            <person name="Drummond R.S.M."/>
            <person name="Espley R.V."/>
            <person name="Ireland H.S."/>
            <person name="Wu R."/>
            <person name="Atkinson R.G."/>
            <person name="Karunairetnam S."/>
            <person name="Bulley S."/>
            <person name="Chunkath S."/>
            <person name="Hanley Z."/>
            <person name="Storey R."/>
            <person name="Thrimawithana A.H."/>
            <person name="Thomson S."/>
            <person name="David C."/>
            <person name="Testolin R."/>
            <person name="Huang H."/>
            <person name="Hellens R.P."/>
            <person name="Schaffer R.J."/>
        </authorList>
    </citation>
    <scope>NUCLEOTIDE SEQUENCE [LARGE SCALE GENOMIC DNA]</scope>
    <source>
        <strain evidence="10">cv. Red5</strain>
    </source>
</reference>
<accession>A0A2R6PI10</accession>
<dbReference type="InterPro" id="IPR009600">
    <property type="entry name" value="PIG-U"/>
</dbReference>
<comment type="caution">
    <text evidence="9">The sequence shown here is derived from an EMBL/GenBank/DDBJ whole genome shotgun (WGS) entry which is preliminary data.</text>
</comment>
<organism evidence="9 10">
    <name type="scientific">Actinidia chinensis var. chinensis</name>
    <name type="common">Chinese soft-hair kiwi</name>
    <dbReference type="NCBI Taxonomy" id="1590841"/>
    <lineage>
        <taxon>Eukaryota</taxon>
        <taxon>Viridiplantae</taxon>
        <taxon>Streptophyta</taxon>
        <taxon>Embryophyta</taxon>
        <taxon>Tracheophyta</taxon>
        <taxon>Spermatophyta</taxon>
        <taxon>Magnoliopsida</taxon>
        <taxon>eudicotyledons</taxon>
        <taxon>Gunneridae</taxon>
        <taxon>Pentapetalae</taxon>
        <taxon>asterids</taxon>
        <taxon>Ericales</taxon>
        <taxon>Actinidiaceae</taxon>
        <taxon>Actinidia</taxon>
    </lineage>
</organism>
<evidence type="ECO:0000256" key="8">
    <source>
        <dbReference type="ARBA" id="ARBA00023136"/>
    </source>
</evidence>
<gene>
    <name evidence="9" type="ORF">CEY00_Acc28861</name>
</gene>
<sequence>MVLELGIRISYLQTNTHLLPQQPQLGLPPRSRNLQMAYNQSLKSLGLFRLLENSEIVSSGDIAALVYLWNPFTIISCVWSTSPIENLVVMMYLYGACTVYTYNGITIRLALSPSYEVSCNVKVVGQVPLAAFGWVVATHLSLYPAILIVPVCFFPSSGYGPDVPPRKLLLQRNSVNLEMPSQVKALSKTRN</sequence>
<evidence type="ECO:0000256" key="4">
    <source>
        <dbReference type="ARBA" id="ARBA00022502"/>
    </source>
</evidence>
<comment type="subcellular location">
    <subcellularLocation>
        <location evidence="1">Endoplasmic reticulum membrane</location>
        <topology evidence="1">Multi-pass membrane protein</topology>
    </subcellularLocation>
</comment>
<keyword evidence="6" id="KW-0256">Endoplasmic reticulum</keyword>
<evidence type="ECO:0000313" key="10">
    <source>
        <dbReference type="Proteomes" id="UP000241394"/>
    </source>
</evidence>
<dbReference type="Gramene" id="PSR91517">
    <property type="protein sequence ID" value="PSR91517"/>
    <property type="gene ID" value="CEY00_Acc28861"/>
</dbReference>